<evidence type="ECO:0000313" key="2">
    <source>
        <dbReference type="Proteomes" id="UP000199492"/>
    </source>
</evidence>
<dbReference type="PROSITE" id="PS51257">
    <property type="entry name" value="PROKAR_LIPOPROTEIN"/>
    <property type="match status" value="1"/>
</dbReference>
<sequence>MKRYLTILVLILCSCNNSNEKSIEHSEMERLELDDAMTLAIEKPYFTELSIIEEKLQDSYDLVYLSEKNKDFQTALQSSSLIIQNLILDSLNSQNSPTITDVNRIGHIETINDSTEHINFSYTLKQHNSVKIDSLKAIIKKHNLTIEGQTKTAIKIEFTSYKD</sequence>
<dbReference type="Proteomes" id="UP000199492">
    <property type="component" value="Unassembled WGS sequence"/>
</dbReference>
<accession>A0A1G8HSV0</accession>
<keyword evidence="2" id="KW-1185">Reference proteome</keyword>
<evidence type="ECO:0000313" key="1">
    <source>
        <dbReference type="EMBL" id="SDI09738.1"/>
    </source>
</evidence>
<dbReference type="AlphaFoldDB" id="A0A1G8HSV0"/>
<gene>
    <name evidence="1" type="ORF">SAMN04489796_10740</name>
</gene>
<dbReference type="STRING" id="262004.SAMN04489796_10740"/>
<organism evidence="1 2">
    <name type="scientific">Winogradskyella thalassocola</name>
    <dbReference type="NCBI Taxonomy" id="262004"/>
    <lineage>
        <taxon>Bacteria</taxon>
        <taxon>Pseudomonadati</taxon>
        <taxon>Bacteroidota</taxon>
        <taxon>Flavobacteriia</taxon>
        <taxon>Flavobacteriales</taxon>
        <taxon>Flavobacteriaceae</taxon>
        <taxon>Winogradskyella</taxon>
    </lineage>
</organism>
<dbReference type="RefSeq" id="WP_092469349.1">
    <property type="nucleotide sequence ID" value="NZ_FNCZ01000007.1"/>
</dbReference>
<name>A0A1G8HSV0_9FLAO</name>
<protein>
    <submittedName>
        <fullName evidence="1">Uncharacterized protein</fullName>
    </submittedName>
</protein>
<reference evidence="2" key="1">
    <citation type="submission" date="2016-10" db="EMBL/GenBank/DDBJ databases">
        <authorList>
            <person name="Varghese N."/>
            <person name="Submissions S."/>
        </authorList>
    </citation>
    <scope>NUCLEOTIDE SEQUENCE [LARGE SCALE GENOMIC DNA]</scope>
    <source>
        <strain evidence="2">DSM 15363</strain>
    </source>
</reference>
<proteinExistence type="predicted"/>
<dbReference type="EMBL" id="FNCZ01000007">
    <property type="protein sequence ID" value="SDI09738.1"/>
    <property type="molecule type" value="Genomic_DNA"/>
</dbReference>